<reference evidence="2" key="1">
    <citation type="journal article" date="2022" name="Plant J.">
        <title>Strategies of tolerance reflected in two North American maple genomes.</title>
        <authorList>
            <person name="McEvoy S.L."/>
            <person name="Sezen U.U."/>
            <person name="Trouern-Trend A."/>
            <person name="McMahon S.M."/>
            <person name="Schaberg P.G."/>
            <person name="Yang J."/>
            <person name="Wegrzyn J.L."/>
            <person name="Swenson N.G."/>
        </authorList>
    </citation>
    <scope>NUCLEOTIDE SEQUENCE</scope>
    <source>
        <strain evidence="2">91603</strain>
    </source>
</reference>
<keyword evidence="1" id="KW-1133">Transmembrane helix</keyword>
<organism evidence="2 3">
    <name type="scientific">Acer negundo</name>
    <name type="common">Box elder</name>
    <dbReference type="NCBI Taxonomy" id="4023"/>
    <lineage>
        <taxon>Eukaryota</taxon>
        <taxon>Viridiplantae</taxon>
        <taxon>Streptophyta</taxon>
        <taxon>Embryophyta</taxon>
        <taxon>Tracheophyta</taxon>
        <taxon>Spermatophyta</taxon>
        <taxon>Magnoliopsida</taxon>
        <taxon>eudicotyledons</taxon>
        <taxon>Gunneridae</taxon>
        <taxon>Pentapetalae</taxon>
        <taxon>rosids</taxon>
        <taxon>malvids</taxon>
        <taxon>Sapindales</taxon>
        <taxon>Sapindaceae</taxon>
        <taxon>Hippocastanoideae</taxon>
        <taxon>Acereae</taxon>
        <taxon>Acer</taxon>
    </lineage>
</organism>
<comment type="caution">
    <text evidence="2">The sequence shown here is derived from an EMBL/GenBank/DDBJ whole genome shotgun (WGS) entry which is preliminary data.</text>
</comment>
<accession>A0AAD5JDC9</accession>
<gene>
    <name evidence="2" type="ORF">LWI28_005360</name>
</gene>
<keyword evidence="1" id="KW-0472">Membrane</keyword>
<reference evidence="2" key="2">
    <citation type="submission" date="2023-02" db="EMBL/GenBank/DDBJ databases">
        <authorList>
            <person name="Swenson N.G."/>
            <person name="Wegrzyn J.L."/>
            <person name="Mcevoy S.L."/>
        </authorList>
    </citation>
    <scope>NUCLEOTIDE SEQUENCE</scope>
    <source>
        <strain evidence="2">91603</strain>
        <tissue evidence="2">Leaf</tissue>
    </source>
</reference>
<evidence type="ECO:0000313" key="2">
    <source>
        <dbReference type="EMBL" id="KAI9194360.1"/>
    </source>
</evidence>
<proteinExistence type="predicted"/>
<protein>
    <submittedName>
        <fullName evidence="2">Uncharacterized protein</fullName>
    </submittedName>
</protein>
<evidence type="ECO:0000313" key="3">
    <source>
        <dbReference type="Proteomes" id="UP001064489"/>
    </source>
</evidence>
<feature type="transmembrane region" description="Helical" evidence="1">
    <location>
        <begin position="51"/>
        <end position="74"/>
    </location>
</feature>
<dbReference type="AlphaFoldDB" id="A0AAD5JDC9"/>
<dbReference type="EMBL" id="JAJSOW010000003">
    <property type="protein sequence ID" value="KAI9194360.1"/>
    <property type="molecule type" value="Genomic_DNA"/>
</dbReference>
<sequence length="115" mass="12373">MSTTKANNTTYHFNMEKFDNKLAAQCFLPPPPPPPSLGPPLGAAPLGTLPLLVFCDLAVTSAFFAFFSSLVLLIRSLISRRAASLAASRTSGFSALLFWITSRVAPIMDLDPCKL</sequence>
<evidence type="ECO:0000256" key="1">
    <source>
        <dbReference type="SAM" id="Phobius"/>
    </source>
</evidence>
<keyword evidence="3" id="KW-1185">Reference proteome</keyword>
<dbReference type="Proteomes" id="UP001064489">
    <property type="component" value="Chromosome 1"/>
</dbReference>
<name>A0AAD5JDC9_ACENE</name>
<keyword evidence="1" id="KW-0812">Transmembrane</keyword>